<feature type="region of interest" description="Disordered" evidence="1">
    <location>
        <begin position="591"/>
        <end position="704"/>
    </location>
</feature>
<dbReference type="PANTHER" id="PTHR14362">
    <property type="entry name" value="COILED-COIL DOMAIN-CONTAINING PROTEIN 81"/>
    <property type="match status" value="1"/>
</dbReference>
<protein>
    <recommendedName>
        <fullName evidence="4">CCDC81 HU domain-containing protein</fullName>
    </recommendedName>
</protein>
<accession>A0A2J8ACG2</accession>
<dbReference type="GO" id="GO:0005815">
    <property type="term" value="C:microtubule organizing center"/>
    <property type="evidence" value="ECO:0007669"/>
    <property type="project" value="TreeGrafter"/>
</dbReference>
<feature type="region of interest" description="Disordered" evidence="1">
    <location>
        <begin position="936"/>
        <end position="959"/>
    </location>
</feature>
<feature type="region of interest" description="Disordered" evidence="1">
    <location>
        <begin position="532"/>
        <end position="554"/>
    </location>
</feature>
<dbReference type="PANTHER" id="PTHR14362:SF2">
    <property type="entry name" value="COILED-COIL DOMAIN-CONTAINING PROTEIN 81"/>
    <property type="match status" value="1"/>
</dbReference>
<feature type="region of interest" description="Disordered" evidence="1">
    <location>
        <begin position="1095"/>
        <end position="1173"/>
    </location>
</feature>
<evidence type="ECO:0000256" key="1">
    <source>
        <dbReference type="SAM" id="MobiDB-lite"/>
    </source>
</evidence>
<feature type="compositionally biased region" description="Gly residues" evidence="1">
    <location>
        <begin position="244"/>
        <end position="258"/>
    </location>
</feature>
<gene>
    <name evidence="2" type="ORF">TSOC_003100</name>
</gene>
<evidence type="ECO:0008006" key="4">
    <source>
        <dbReference type="Google" id="ProtNLM"/>
    </source>
</evidence>
<organism evidence="2 3">
    <name type="scientific">Tetrabaena socialis</name>
    <dbReference type="NCBI Taxonomy" id="47790"/>
    <lineage>
        <taxon>Eukaryota</taxon>
        <taxon>Viridiplantae</taxon>
        <taxon>Chlorophyta</taxon>
        <taxon>core chlorophytes</taxon>
        <taxon>Chlorophyceae</taxon>
        <taxon>CS clade</taxon>
        <taxon>Chlamydomonadales</taxon>
        <taxon>Tetrabaenaceae</taxon>
        <taxon>Tetrabaena</taxon>
    </lineage>
</organism>
<feature type="region of interest" description="Disordered" evidence="1">
    <location>
        <begin position="217"/>
        <end position="365"/>
    </location>
</feature>
<dbReference type="AlphaFoldDB" id="A0A2J8ACG2"/>
<feature type="compositionally biased region" description="Low complexity" evidence="1">
    <location>
        <begin position="607"/>
        <end position="633"/>
    </location>
</feature>
<feature type="compositionally biased region" description="Low complexity" evidence="1">
    <location>
        <begin position="217"/>
        <end position="231"/>
    </location>
</feature>
<dbReference type="InterPro" id="IPR026295">
    <property type="entry name" value="CCD81"/>
</dbReference>
<feature type="compositionally biased region" description="Low complexity" evidence="1">
    <location>
        <begin position="286"/>
        <end position="306"/>
    </location>
</feature>
<feature type="compositionally biased region" description="Low complexity" evidence="1">
    <location>
        <begin position="727"/>
        <end position="756"/>
    </location>
</feature>
<comment type="caution">
    <text evidence="2">The sequence shown here is derived from an EMBL/GenBank/DDBJ whole genome shotgun (WGS) entry which is preliminary data.</text>
</comment>
<evidence type="ECO:0000313" key="2">
    <source>
        <dbReference type="EMBL" id="PNH10210.1"/>
    </source>
</evidence>
<reference evidence="2 3" key="1">
    <citation type="journal article" date="2017" name="Mol. Biol. Evol.">
        <title>The 4-celled Tetrabaena socialis nuclear genome reveals the essential components for genetic control of cell number at the origin of multicellularity in the volvocine lineage.</title>
        <authorList>
            <person name="Featherston J."/>
            <person name="Arakaki Y."/>
            <person name="Hanschen E.R."/>
            <person name="Ferris P.J."/>
            <person name="Michod R.E."/>
            <person name="Olson B.J.S.C."/>
            <person name="Nozaki H."/>
            <person name="Durand P.M."/>
        </authorList>
    </citation>
    <scope>NUCLEOTIDE SEQUENCE [LARGE SCALE GENOMIC DNA]</scope>
    <source>
        <strain evidence="2 3">NIES-571</strain>
    </source>
</reference>
<feature type="region of interest" description="Disordered" evidence="1">
    <location>
        <begin position="1218"/>
        <end position="1265"/>
    </location>
</feature>
<feature type="compositionally biased region" description="Low complexity" evidence="1">
    <location>
        <begin position="1218"/>
        <end position="1238"/>
    </location>
</feature>
<dbReference type="OrthoDB" id="552140at2759"/>
<feature type="compositionally biased region" description="Pro residues" evidence="1">
    <location>
        <begin position="343"/>
        <end position="353"/>
    </location>
</feature>
<evidence type="ECO:0000313" key="3">
    <source>
        <dbReference type="Proteomes" id="UP000236333"/>
    </source>
</evidence>
<feature type="compositionally biased region" description="Low complexity" evidence="1">
    <location>
        <begin position="545"/>
        <end position="554"/>
    </location>
</feature>
<feature type="region of interest" description="Disordered" evidence="1">
    <location>
        <begin position="720"/>
        <end position="778"/>
    </location>
</feature>
<dbReference type="Proteomes" id="UP000236333">
    <property type="component" value="Unassembled WGS sequence"/>
</dbReference>
<sequence>MYSALQLCRDCARKDGNVAPNQALGEHVYAAVLAAIRAWLIAQFAQRRGGAIPAFGRLTWSAGDAAAAASARQAEGCAAPLRPVFVPCASFLRDHSLRPGSGATLQEAGAVAAEMVPCEELNHLRLALKYVGPGGFSTSLTADTACRCSRNLLRQLGKALTASAGPGRAVEVDLGVGVLGGSDRCVTFRFHTQYLHTHRPPGHLACVGTVAQRPAALQQQQQQPQGREQVALQPRGCARSHSVGGEGGSRGRSGGGAELGRALPSRAATPARCRSPGPRHIGMRVQTQPQEPDQQQLYGGRSQGSPPGHGGGEDGSEGEGRPAWGRRQPPPSPGRRNTIAAPPHSPRPPPPLQPAQRAGTTRGEPEVGGVQLCVAAAACLSPRPTYLRGAPHRSPGAMLACVGSPGAAAGGRASDAHARDGASCEGHVPWGAGAQPGTGVPGAGGAAACGSGDPQLLLPRSVPCSPARRGGSAQNGSGAAPAGAACPRAPARCFSAGHRPAAPTGATADLYDMYDATHLTANAVVLAARAPRQRPVSPTPPVARPRPASAPRCRPAPATCVVMQVAHSPRAQAPAKGTAAVAAPTSLASPVVRRPLSAGPVRPRPPATAAAQRRSPSPAPGAGRWGAAADAGACGAGSPGCEAGSGSNGTTGPATRPRASSAPRVGRAGTPQAAPRWQEQQRARTPVRQPPGAGGGGGTACTAAGLWSPDGSLAAMAALKRGGGERGSAAPWGSPGPASGAAAASRPQQQQQQRRQLGGWAPPPQQQQQQRQQQQLLGCDAGAARDQAPRQAPLGPGSRVRLFLASQEDGQQRGGRKPPPPPSEVEAPWCSRDDSEGDLGVWRHASHDRGHQGLTDQLAANPRPRCDQAGAVAASPPARPHHQHQHYNQRYGGGAVTGAGGPAGCSAADGGGGGSNDGAVGGEGGAMAMHQVGFVACSPPSDPSNATEGDAPPGSSGCRGAAAAPRLPCVLQAGQATGAAGGLLGRRAATEVTASGTGAAALSFGGAVGLQRARMAAPAGPAYAPPTATGAGLGGDTCRLDRCAASRVSLEQGPSSSMCSSVAAIGGGGRGSGAARGSCSSSGCAEEWWSVGGERSSDSFSFGHAAGPGPRPARGSSSGGGGGGILQDMHAPAAHEARKHPPLFPPFPSFREAAGGQPHHLPASGGHSPRCMRNRHLAEPQRPLSPRAWERELPGPAWPSVPRHVGGVRLSGVAGEAGALGEASAAAGPRRRPAGSAGTAWEGGRQRHGRESEAGSDDGSSSADG</sequence>
<proteinExistence type="predicted"/>
<feature type="compositionally biased region" description="Low complexity" evidence="1">
    <location>
        <begin position="467"/>
        <end position="482"/>
    </location>
</feature>
<name>A0A2J8ACG2_9CHLO</name>
<keyword evidence="3" id="KW-1185">Reference proteome</keyword>
<feature type="compositionally biased region" description="Low complexity" evidence="1">
    <location>
        <begin position="1105"/>
        <end position="1116"/>
    </location>
</feature>
<feature type="region of interest" description="Disordered" evidence="1">
    <location>
        <begin position="807"/>
        <end position="895"/>
    </location>
</feature>
<feature type="region of interest" description="Disordered" evidence="1">
    <location>
        <begin position="463"/>
        <end position="482"/>
    </location>
</feature>
<feature type="compositionally biased region" description="Low complexity" evidence="1">
    <location>
        <begin position="766"/>
        <end position="775"/>
    </location>
</feature>
<dbReference type="EMBL" id="PGGS01000063">
    <property type="protein sequence ID" value="PNH10210.1"/>
    <property type="molecule type" value="Genomic_DNA"/>
</dbReference>